<proteinExistence type="predicted"/>
<reference evidence="1" key="1">
    <citation type="submission" date="2013-08" db="EMBL/GenBank/DDBJ databases">
        <title>Two distinct conjugal transfer systems on Streptomyces plasmid pZL1.</title>
        <authorList>
            <person name="Zhao L."/>
            <person name="Zhong L."/>
            <person name="Qin Z."/>
        </authorList>
    </citation>
    <scope>NUCLEOTIDE SEQUENCE</scope>
    <source>
        <strain evidence="1">14R-10</strain>
        <plasmid evidence="1">pZL1</plasmid>
    </source>
</reference>
<dbReference type="AlphaFoldDB" id="W0FXZ0"/>
<accession>W0FXZ0</accession>
<organism evidence="1">
    <name type="scientific">Streptomyces sp. 14R-10</name>
    <dbReference type="NCBI Taxonomy" id="1442159"/>
    <lineage>
        <taxon>Bacteria</taxon>
        <taxon>Bacillati</taxon>
        <taxon>Actinomycetota</taxon>
        <taxon>Actinomycetes</taxon>
        <taxon>Kitasatosporales</taxon>
        <taxon>Streptomycetaceae</taxon>
        <taxon>Streptomyces</taxon>
    </lineage>
</organism>
<gene>
    <name evidence="1" type="ORF">pZL1.2</name>
</gene>
<protein>
    <recommendedName>
        <fullName evidence="2">Tetratricopeptide repeat protein</fullName>
    </recommendedName>
</protein>
<sequence length="152" mass="17475">MSLDAGLRDTRPVEWREQVHVAEGIRDWDAAISLVSARAECYSTDFQAHDNHLWHMDLLVRAERFEQLTELALTDVHARRRLNRALHERGIDTTLRRRAKAGDSGALYHLVKLLCERAQFREAHEAVERLDPENEYAHQLVAELRTASGGAR</sequence>
<keyword evidence="1" id="KW-0614">Plasmid</keyword>
<evidence type="ECO:0000313" key="1">
    <source>
        <dbReference type="EMBL" id="AHF46167.1"/>
    </source>
</evidence>
<evidence type="ECO:0008006" key="2">
    <source>
        <dbReference type="Google" id="ProtNLM"/>
    </source>
</evidence>
<dbReference type="EMBL" id="KF501372">
    <property type="protein sequence ID" value="AHF46167.1"/>
    <property type="molecule type" value="Genomic_DNA"/>
</dbReference>
<name>W0FXZ0_9ACTN</name>
<geneLocation type="plasmid" evidence="1">
    <name>pZL1</name>
</geneLocation>